<dbReference type="EMBL" id="CP015363">
    <property type="protein sequence ID" value="ARD85185.1"/>
    <property type="molecule type" value="Genomic_DNA"/>
</dbReference>
<accession>A0A1V0N512</accession>
<dbReference type="AlphaFoldDB" id="A0A1V0N512"/>
<protein>
    <submittedName>
        <fullName evidence="2">Uncharacterized protein</fullName>
    </submittedName>
</protein>
<proteinExistence type="predicted"/>
<organism evidence="2 3">
    <name type="scientific">Ferroplasma acidiphilum</name>
    <dbReference type="NCBI Taxonomy" id="74969"/>
    <lineage>
        <taxon>Archaea</taxon>
        <taxon>Methanobacteriati</taxon>
        <taxon>Thermoplasmatota</taxon>
        <taxon>Thermoplasmata</taxon>
        <taxon>Thermoplasmatales</taxon>
        <taxon>Ferroplasmaceae</taxon>
        <taxon>Ferroplasma</taxon>
    </lineage>
</organism>
<keyword evidence="3" id="KW-1185">Reference proteome</keyword>
<gene>
    <name evidence="2" type="ORF">FAD_1321</name>
</gene>
<keyword evidence="1" id="KW-0812">Transmembrane</keyword>
<name>A0A1V0N512_9ARCH</name>
<feature type="transmembrane region" description="Helical" evidence="1">
    <location>
        <begin position="45"/>
        <end position="66"/>
    </location>
</feature>
<dbReference type="Proteomes" id="UP000192050">
    <property type="component" value="Chromosome"/>
</dbReference>
<reference evidence="2 3" key="1">
    <citation type="submission" date="2011-10" db="EMBL/GenBank/DDBJ databases">
        <title>Metabolic and evolutionary patterns in the extreme acidophile Ferroplasma acidiphilum.</title>
        <authorList>
            <person name="Golyshina O.V."/>
            <person name="Kozyavkin S.A."/>
            <person name="Tatusov R.L."/>
            <person name="Slesarev A.I."/>
            <person name="Golyshin P.N."/>
        </authorList>
    </citation>
    <scope>NUCLEOTIDE SEQUENCE [LARGE SCALE GENOMIC DNA]</scope>
    <source>
        <strain evidence="3">Y</strain>
    </source>
</reference>
<dbReference type="KEGG" id="fai:FAD_1321"/>
<keyword evidence="1" id="KW-0472">Membrane</keyword>
<keyword evidence="1" id="KW-1133">Transmembrane helix</keyword>
<evidence type="ECO:0000313" key="3">
    <source>
        <dbReference type="Proteomes" id="UP000192050"/>
    </source>
</evidence>
<evidence type="ECO:0000313" key="2">
    <source>
        <dbReference type="EMBL" id="ARD85185.1"/>
    </source>
</evidence>
<feature type="transmembrane region" description="Helical" evidence="1">
    <location>
        <begin position="17"/>
        <end position="39"/>
    </location>
</feature>
<sequence length="71" mass="8495">MNRHLEPFKNLPLSIRIIYYVLLIYGFISLFVYFYLIYMGDAGKYVSILTINRWILTISVALAVLYRIMRK</sequence>
<evidence type="ECO:0000256" key="1">
    <source>
        <dbReference type="SAM" id="Phobius"/>
    </source>
</evidence>